<feature type="domain" description="Ribulose bisphosphate carboxylase large subunit C-terminal" evidence="1">
    <location>
        <begin position="114"/>
        <end position="236"/>
    </location>
</feature>
<dbReference type="Gene3D" id="3.20.20.110">
    <property type="entry name" value="Ribulose bisphosphate carboxylase, large subunit, C-terminal domain"/>
    <property type="match status" value="1"/>
</dbReference>
<dbReference type="Gene3D" id="3.30.70.150">
    <property type="entry name" value="RuBisCO large subunit, N-terminal domain"/>
    <property type="match status" value="1"/>
</dbReference>
<accession>A0A7C3DPK6</accession>
<protein>
    <submittedName>
        <fullName evidence="2">Ribulose 1,5-bisphosphate carboxylase</fullName>
    </submittedName>
</protein>
<dbReference type="InterPro" id="IPR033966">
    <property type="entry name" value="RuBisCO"/>
</dbReference>
<dbReference type="InterPro" id="IPR036376">
    <property type="entry name" value="RuBisCO_lsu_C_sf"/>
</dbReference>
<name>A0A7C3DPK6_MEIRU</name>
<comment type="caution">
    <text evidence="2">The sequence shown here is derived from an EMBL/GenBank/DDBJ whole genome shotgun (WGS) entry which is preliminary data.</text>
</comment>
<evidence type="ECO:0000313" key="2">
    <source>
        <dbReference type="EMBL" id="HFG21894.1"/>
    </source>
</evidence>
<sequence length="367" mass="39626">MYGLEATYRIKSTPEQIEARAQALAVEQSIEMPPTAVRQPELLQKVLARVASIQEEGAGYFRVVLHFAEQTTAFETTGLLNVLFGNCALQEDVELFDLKLPPSLLSVFAGPRFGIAGLRQLTQVEGRPLTCTALKPQGLSPTQLAELAYTFALGGIDVIKDDHGLTNQPTAPFAERVWVIQEAIARANAETGGHTLYAPMLAGSPKTLHHHLDIARQAGVKVILTAPMLLGLPTFQEVVEDLGLAVLGHPAFAGLRISPPLMFGKLFRLLGADAVIFPNQGGRFAYSQQTCLALAQAARAPWSHIRPALPVPAGGMTVERVEELLELYGPDTMLLIGGNLLAAKDNLLERTREFVQKVVVSGGKTSR</sequence>
<dbReference type="PANTHER" id="PTHR42704:SF17">
    <property type="entry name" value="RIBULOSE BISPHOSPHATE CARBOXYLASE LARGE CHAIN"/>
    <property type="match status" value="1"/>
</dbReference>
<dbReference type="SUPFAM" id="SSF51649">
    <property type="entry name" value="RuBisCo, C-terminal domain"/>
    <property type="match status" value="1"/>
</dbReference>
<proteinExistence type="predicted"/>
<dbReference type="SFLD" id="SFLDS00014">
    <property type="entry name" value="RuBisCO"/>
    <property type="match status" value="1"/>
</dbReference>
<dbReference type="CDD" id="cd08210">
    <property type="entry name" value="RLP_RrRLP"/>
    <property type="match status" value="1"/>
</dbReference>
<dbReference type="Pfam" id="PF00016">
    <property type="entry name" value="RuBisCO_large"/>
    <property type="match status" value="1"/>
</dbReference>
<dbReference type="EMBL" id="DSWI01000035">
    <property type="protein sequence ID" value="HFG21894.1"/>
    <property type="molecule type" value="Genomic_DNA"/>
</dbReference>
<dbReference type="InterPro" id="IPR000685">
    <property type="entry name" value="RuBisCO_lsu_C"/>
</dbReference>
<dbReference type="AlphaFoldDB" id="A0A7C3DPK6"/>
<dbReference type="GO" id="GO:0015977">
    <property type="term" value="P:carbon fixation"/>
    <property type="evidence" value="ECO:0007669"/>
    <property type="project" value="InterPro"/>
</dbReference>
<evidence type="ECO:0000259" key="1">
    <source>
        <dbReference type="Pfam" id="PF00016"/>
    </source>
</evidence>
<dbReference type="SFLD" id="SFLDG00301">
    <property type="entry name" value="RuBisCO-like_proteins"/>
    <property type="match status" value="1"/>
</dbReference>
<reference evidence="2" key="1">
    <citation type="journal article" date="2020" name="mSystems">
        <title>Genome- and Community-Level Interaction Insights into Carbon Utilization and Element Cycling Functions of Hydrothermarchaeota in Hydrothermal Sediment.</title>
        <authorList>
            <person name="Zhou Z."/>
            <person name="Liu Y."/>
            <person name="Xu W."/>
            <person name="Pan J."/>
            <person name="Luo Z.H."/>
            <person name="Li M."/>
        </authorList>
    </citation>
    <scope>NUCLEOTIDE SEQUENCE [LARGE SCALE GENOMIC DNA]</scope>
    <source>
        <strain evidence="2">SpSt-524</strain>
    </source>
</reference>
<dbReference type="RefSeq" id="WP_409657538.1">
    <property type="nucleotide sequence ID" value="NZ_JBKBUW010000046.1"/>
</dbReference>
<gene>
    <name evidence="2" type="ORF">ENS82_14490</name>
</gene>
<dbReference type="PANTHER" id="PTHR42704">
    <property type="entry name" value="RIBULOSE BISPHOSPHATE CARBOXYLASE"/>
    <property type="match status" value="1"/>
</dbReference>
<organism evidence="2">
    <name type="scientific">Meiothermus ruber</name>
    <dbReference type="NCBI Taxonomy" id="277"/>
    <lineage>
        <taxon>Bacteria</taxon>
        <taxon>Thermotogati</taxon>
        <taxon>Deinococcota</taxon>
        <taxon>Deinococci</taxon>
        <taxon>Thermales</taxon>
        <taxon>Thermaceae</taxon>
        <taxon>Meiothermus</taxon>
    </lineage>
</organism>
<dbReference type="GO" id="GO:0000287">
    <property type="term" value="F:magnesium ion binding"/>
    <property type="evidence" value="ECO:0007669"/>
    <property type="project" value="InterPro"/>
</dbReference>
<dbReference type="GO" id="GO:0016984">
    <property type="term" value="F:ribulose-bisphosphate carboxylase activity"/>
    <property type="evidence" value="ECO:0007669"/>
    <property type="project" value="InterPro"/>
</dbReference>
<dbReference type="InterPro" id="IPR036422">
    <property type="entry name" value="RuBisCO_lsu_N_sf"/>
</dbReference>
<dbReference type="SUPFAM" id="SSF54966">
    <property type="entry name" value="RuBisCO, large subunit, small (N-terminal) domain"/>
    <property type="match status" value="1"/>
</dbReference>